<accession>A0ABS6AN68</accession>
<keyword evidence="1" id="KW-0732">Signal</keyword>
<sequence>MSLRVTFAGMLCFASAVFATPGFATEAGLEVIKQTDCAVFAAMISHAKEPLPARVMAPALASERTDEHFRRALTLGVPLIEAGGNDFPGLMRPEAFGGSAEAGMGRYYAEAYQIRNDLFKLERGEPDRGDKGMDKRFEALREWYRLRAAVMQGEYDAKGCDDLPRVSQ</sequence>
<evidence type="ECO:0000256" key="1">
    <source>
        <dbReference type="SAM" id="SignalP"/>
    </source>
</evidence>
<dbReference type="RefSeq" id="WP_216034645.1">
    <property type="nucleotide sequence ID" value="NZ_JAHKNG010000051.1"/>
</dbReference>
<keyword evidence="3" id="KW-1185">Reference proteome</keyword>
<comment type="caution">
    <text evidence="2">The sequence shown here is derived from an EMBL/GenBank/DDBJ whole genome shotgun (WGS) entry which is preliminary data.</text>
</comment>
<organism evidence="2 3">
    <name type="scientific">Paracoccus marinaquae</name>
    <dbReference type="NCBI Taxonomy" id="2841926"/>
    <lineage>
        <taxon>Bacteria</taxon>
        <taxon>Pseudomonadati</taxon>
        <taxon>Pseudomonadota</taxon>
        <taxon>Alphaproteobacteria</taxon>
        <taxon>Rhodobacterales</taxon>
        <taxon>Paracoccaceae</taxon>
        <taxon>Paracoccus</taxon>
    </lineage>
</organism>
<feature type="signal peptide" evidence="1">
    <location>
        <begin position="1"/>
        <end position="19"/>
    </location>
</feature>
<reference evidence="2" key="1">
    <citation type="submission" date="2021-06" db="EMBL/GenBank/DDBJ databases">
        <title>Paracoccus bacterium XHP0099 sp. nov., isolated from the surface waters of the Yellow Sea.</title>
        <authorList>
            <person name="Xue H."/>
            <person name="Zhang D."/>
        </authorList>
    </citation>
    <scope>NUCLEOTIDE SEQUENCE</scope>
    <source>
        <strain evidence="2">XHP0099</strain>
    </source>
</reference>
<gene>
    <name evidence="2" type="ORF">KNW02_18225</name>
</gene>
<proteinExistence type="predicted"/>
<evidence type="ECO:0000313" key="3">
    <source>
        <dbReference type="Proteomes" id="UP001166191"/>
    </source>
</evidence>
<name>A0ABS6AN68_9RHOB</name>
<protein>
    <submittedName>
        <fullName evidence="2">Uncharacterized protein</fullName>
    </submittedName>
</protein>
<dbReference type="EMBL" id="JAHKNG010000051">
    <property type="protein sequence ID" value="MBU3032038.1"/>
    <property type="molecule type" value="Genomic_DNA"/>
</dbReference>
<evidence type="ECO:0000313" key="2">
    <source>
        <dbReference type="EMBL" id="MBU3032038.1"/>
    </source>
</evidence>
<feature type="chain" id="PRO_5045796389" evidence="1">
    <location>
        <begin position="20"/>
        <end position="168"/>
    </location>
</feature>
<dbReference type="Proteomes" id="UP001166191">
    <property type="component" value="Unassembled WGS sequence"/>
</dbReference>